<reference evidence="1 2" key="1">
    <citation type="submission" date="2018-03" db="EMBL/GenBank/DDBJ databases">
        <title>Streptomyces dioscori sp. nov., a novel endophytic actinobacterium isolated from bulbil of Dioscorea bulbifera L.</title>
        <authorList>
            <person name="Zhikuan W."/>
        </authorList>
    </citation>
    <scope>NUCLEOTIDE SEQUENCE [LARGE SCALE GENOMIC DNA]</scope>
    <source>
        <strain evidence="1 2">A217</strain>
    </source>
</reference>
<dbReference type="EMBL" id="PYBJ01000028">
    <property type="protein sequence ID" value="PSM38764.1"/>
    <property type="molecule type" value="Genomic_DNA"/>
</dbReference>
<keyword evidence="2" id="KW-1185">Reference proteome</keyword>
<protein>
    <submittedName>
        <fullName evidence="1">Uncharacterized protein</fullName>
    </submittedName>
</protein>
<dbReference type="AlphaFoldDB" id="A0A2P8PXP6"/>
<evidence type="ECO:0000313" key="1">
    <source>
        <dbReference type="EMBL" id="PSM38764.1"/>
    </source>
</evidence>
<dbReference type="Proteomes" id="UP000240429">
    <property type="component" value="Unassembled WGS sequence"/>
</dbReference>
<accession>A0A2P8PXP6</accession>
<proteinExistence type="predicted"/>
<evidence type="ECO:0000313" key="2">
    <source>
        <dbReference type="Proteomes" id="UP000240429"/>
    </source>
</evidence>
<gene>
    <name evidence="1" type="ORF">C6Y14_34865</name>
</gene>
<organism evidence="1 2">
    <name type="scientific">Streptomyces dioscori</name>
    <dbReference type="NCBI Taxonomy" id="2109333"/>
    <lineage>
        <taxon>Bacteria</taxon>
        <taxon>Bacillati</taxon>
        <taxon>Actinomycetota</taxon>
        <taxon>Actinomycetes</taxon>
        <taxon>Kitasatosporales</taxon>
        <taxon>Streptomycetaceae</taxon>
        <taxon>Streptomyces</taxon>
        <taxon>Streptomyces aurantiacus group</taxon>
    </lineage>
</organism>
<comment type="caution">
    <text evidence="1">The sequence shown here is derived from an EMBL/GenBank/DDBJ whole genome shotgun (WGS) entry which is preliminary data.</text>
</comment>
<name>A0A2P8PXP6_9ACTN</name>
<sequence length="66" mass="7145">MSETSAASSSRLWTASEVGVGPGEGIFNSFQPFAVFHWTDRAEVDSAALQSPSTSSHRKARIWIFG</sequence>